<dbReference type="SFLD" id="SFLDG01386">
    <property type="entry name" value="main_SPASM_domain-containing"/>
    <property type="match status" value="1"/>
</dbReference>
<evidence type="ECO:0000256" key="6">
    <source>
        <dbReference type="ARBA" id="ARBA00022741"/>
    </source>
</evidence>
<feature type="binding site" evidence="15">
    <location>
        <position position="175"/>
    </location>
    <ligand>
        <name>GTP</name>
        <dbReference type="ChEBI" id="CHEBI:37565"/>
    </ligand>
</feature>
<dbReference type="PROSITE" id="PS01305">
    <property type="entry name" value="MOAA_NIFB_PQQE"/>
    <property type="match status" value="1"/>
</dbReference>
<dbReference type="PANTHER" id="PTHR22960">
    <property type="entry name" value="MOLYBDOPTERIN COFACTOR SYNTHESIS PROTEIN A"/>
    <property type="match status" value="1"/>
</dbReference>
<dbReference type="UniPathway" id="UPA00344"/>
<dbReference type="SUPFAM" id="SSF54690">
    <property type="entry name" value="Molybdopterin synthase subunit MoaE"/>
    <property type="match status" value="1"/>
</dbReference>
<dbReference type="Pfam" id="PF02391">
    <property type="entry name" value="MoaE"/>
    <property type="match status" value="1"/>
</dbReference>
<dbReference type="PROSITE" id="PS51918">
    <property type="entry name" value="RADICAL_SAM"/>
    <property type="match status" value="1"/>
</dbReference>
<dbReference type="HAMAP" id="MF_01225_B">
    <property type="entry name" value="MoaA_B"/>
    <property type="match status" value="1"/>
</dbReference>
<comment type="catalytic activity">
    <reaction evidence="14">
        <text>2 [molybdopterin-synthase sulfur-carrier protein]-C-terminal-Gly-aminoethanethioate + cyclic pyranopterin phosphate + H2O = molybdopterin + 2 [molybdopterin-synthase sulfur-carrier protein]-C-terminal Gly-Gly + 2 H(+)</text>
        <dbReference type="Rhea" id="RHEA:26333"/>
        <dbReference type="Rhea" id="RHEA-COMP:12202"/>
        <dbReference type="Rhea" id="RHEA-COMP:19907"/>
        <dbReference type="ChEBI" id="CHEBI:15377"/>
        <dbReference type="ChEBI" id="CHEBI:15378"/>
        <dbReference type="ChEBI" id="CHEBI:58698"/>
        <dbReference type="ChEBI" id="CHEBI:59648"/>
        <dbReference type="ChEBI" id="CHEBI:90778"/>
        <dbReference type="ChEBI" id="CHEBI:232372"/>
        <dbReference type="EC" id="2.8.1.12"/>
    </reaction>
</comment>
<dbReference type="InterPro" id="IPR003448">
    <property type="entry name" value="Mopterin_biosynth_MoaE"/>
</dbReference>
<dbReference type="PANTHER" id="PTHR22960:SF0">
    <property type="entry name" value="MOLYBDENUM COFACTOR BIOSYNTHESIS PROTEIN 1"/>
    <property type="match status" value="1"/>
</dbReference>
<dbReference type="CDD" id="cd00756">
    <property type="entry name" value="MoaE"/>
    <property type="match status" value="1"/>
</dbReference>
<feature type="binding site" evidence="15">
    <location>
        <position position="416"/>
    </location>
    <ligand>
        <name>[4Fe-4S] cluster</name>
        <dbReference type="ChEBI" id="CHEBI:49883"/>
        <label>2</label>
        <note>4Fe-4S-substrate</note>
    </ligand>
</feature>
<comment type="pathway">
    <text evidence="1 15">Cofactor biosynthesis; molybdopterin biosynthesis.</text>
</comment>
<dbReference type="Pfam" id="PF06463">
    <property type="entry name" value="Mob_synth_C"/>
    <property type="match status" value="1"/>
</dbReference>
<evidence type="ECO:0000256" key="3">
    <source>
        <dbReference type="ARBA" id="ARBA00022485"/>
    </source>
</evidence>
<comment type="similarity">
    <text evidence="2">Belongs to the MoaE family.</text>
</comment>
<dbReference type="InterPro" id="IPR010505">
    <property type="entry name" value="MoaA_twitch"/>
</dbReference>
<keyword evidence="6 15" id="KW-0547">Nucleotide-binding</keyword>
<sequence>MHQLTDQPIDVAALVAQVNDPRAGAAVLMLGVTREWTGDLQTTHLSYEAHRSLAEAELARLESEARERWPLVGCWIVHRLGEVPLGQTSVAIAASSPHRDDAFAAARWLIDTLKQRVPIWKQENFADGQREWVHPGVVAQNAAAQDAAPTAEGGVMDPKAQPLIDRFGRAHASLRISVTDRCNIRCRYCMPGGAIRFLPKAELLSFEEIARVAGVLAGLGVTRLRLTGGEPLVRSGLARLVAMLAATPGVEDLALTTNGMLLDDQAEALRDAGLRRLNISLDTLREATFQELTRREGLDRVLAGIAAAQRAGFSAIRLNALAIRGLNEDEIVPLGRFAIERGLELRFIEYMPLDADGAWARADVLTGAEVRAKLEEAFGPLEAAPRHDASQPATDYCFARGGGRIGFINPVSEPFCGACDRLRLTAEGQLRNCLFSTEEWNVRDLLRSAADDAAIAQLARECVDAKHAGHGIDSPEFLKPARAMYQIGG</sequence>
<dbReference type="InterPro" id="IPR036563">
    <property type="entry name" value="MoaE_sf"/>
</dbReference>
<dbReference type="GO" id="GO:0061798">
    <property type="term" value="F:GTP 3',8'-cyclase activity"/>
    <property type="evidence" value="ECO:0007669"/>
    <property type="project" value="UniProtKB-UniRule"/>
</dbReference>
<evidence type="ECO:0000256" key="14">
    <source>
        <dbReference type="ARBA" id="ARBA00049878"/>
    </source>
</evidence>
<dbReference type="Proteomes" id="UP000317429">
    <property type="component" value="Chromosome"/>
</dbReference>
<evidence type="ECO:0000256" key="15">
    <source>
        <dbReference type="HAMAP-Rule" id="MF_01225"/>
    </source>
</evidence>
<feature type="binding site" evidence="15">
    <location>
        <position position="256"/>
    </location>
    <ligand>
        <name>GTP</name>
        <dbReference type="ChEBI" id="CHEBI:37565"/>
    </ligand>
</feature>
<feature type="binding site" evidence="15">
    <location>
        <position position="188"/>
    </location>
    <ligand>
        <name>S-adenosyl-L-methionine</name>
        <dbReference type="ChEBI" id="CHEBI:59789"/>
    </ligand>
</feature>
<dbReference type="InterPro" id="IPR050105">
    <property type="entry name" value="MoCo_biosynth_MoaA/MoaC"/>
</dbReference>
<keyword evidence="5 15" id="KW-0479">Metal-binding</keyword>
<dbReference type="InterPro" id="IPR013785">
    <property type="entry name" value="Aldolase_TIM"/>
</dbReference>
<dbReference type="SFLD" id="SFLDG01067">
    <property type="entry name" value="SPASM/twitch_domain_containing"/>
    <property type="match status" value="1"/>
</dbReference>
<comment type="cofactor">
    <cofactor evidence="15">
        <name>[4Fe-4S] cluster</name>
        <dbReference type="ChEBI" id="CHEBI:49883"/>
    </cofactor>
    <text evidence="15">Binds 2 [4Fe-4S] clusters. Binds 1 [4Fe-4S] cluster coordinated with 3 cysteines and an exchangeable S-adenosyl-L-methionine and 1 [4Fe-4S] cluster coordinated with 3 cysteines and the GTP-derived substrate.</text>
</comment>
<evidence type="ECO:0000256" key="7">
    <source>
        <dbReference type="ARBA" id="ARBA00023004"/>
    </source>
</evidence>
<dbReference type="RefSeq" id="WP_145288029.1">
    <property type="nucleotide sequence ID" value="NZ_CP036291.1"/>
</dbReference>
<name>A0A518DFA2_9BACT</name>
<evidence type="ECO:0000256" key="9">
    <source>
        <dbReference type="ARBA" id="ARBA00023134"/>
    </source>
</evidence>
<dbReference type="Gene3D" id="3.90.1170.40">
    <property type="entry name" value="Molybdopterin biosynthesis MoaE subunit"/>
    <property type="match status" value="1"/>
</dbReference>
<protein>
    <recommendedName>
        <fullName evidence="15">GTP 3',8-cyclase</fullName>
        <ecNumber evidence="15">4.1.99.22</ecNumber>
    </recommendedName>
    <alternativeName>
        <fullName evidence="15">Molybdenum cofactor biosynthesis protein A</fullName>
    </alternativeName>
</protein>
<evidence type="ECO:0000259" key="16">
    <source>
        <dbReference type="PROSITE" id="PS51918"/>
    </source>
</evidence>
<dbReference type="SFLD" id="SFLDS00029">
    <property type="entry name" value="Radical_SAM"/>
    <property type="match status" value="1"/>
</dbReference>
<dbReference type="SFLD" id="SFLDG01383">
    <property type="entry name" value="cyclic_pyranopterin_phosphate"/>
    <property type="match status" value="1"/>
</dbReference>
<reference evidence="17 18" key="1">
    <citation type="submission" date="2019-02" db="EMBL/GenBank/DDBJ databases">
        <title>Deep-cultivation of Planctomycetes and their phenomic and genomic characterization uncovers novel biology.</title>
        <authorList>
            <person name="Wiegand S."/>
            <person name="Jogler M."/>
            <person name="Boedeker C."/>
            <person name="Pinto D."/>
            <person name="Vollmers J."/>
            <person name="Rivas-Marin E."/>
            <person name="Kohn T."/>
            <person name="Peeters S.H."/>
            <person name="Heuer A."/>
            <person name="Rast P."/>
            <person name="Oberbeckmann S."/>
            <person name="Bunk B."/>
            <person name="Jeske O."/>
            <person name="Meyerdierks A."/>
            <person name="Storesund J.E."/>
            <person name="Kallscheuer N."/>
            <person name="Luecker S."/>
            <person name="Lage O.M."/>
            <person name="Pohl T."/>
            <person name="Merkel B.J."/>
            <person name="Hornburger P."/>
            <person name="Mueller R.-W."/>
            <person name="Bruemmer F."/>
            <person name="Labrenz M."/>
            <person name="Spormann A.M."/>
            <person name="Op den Camp H."/>
            <person name="Overmann J."/>
            <person name="Amann R."/>
            <person name="Jetten M.S.M."/>
            <person name="Mascher T."/>
            <person name="Medema M.H."/>
            <person name="Devos D.P."/>
            <person name="Kaster A.-K."/>
            <person name="Ovreas L."/>
            <person name="Rohde M."/>
            <person name="Galperin M.Y."/>
            <person name="Jogler C."/>
        </authorList>
    </citation>
    <scope>NUCLEOTIDE SEQUENCE [LARGE SCALE GENOMIC DNA]</scope>
    <source>
        <strain evidence="17 18">Pla175</strain>
    </source>
</reference>
<comment type="function">
    <text evidence="15">Catalyzes the cyclization of GTP to (8S)-3',8-cyclo-7,8-dihydroguanosine 5'-triphosphate.</text>
</comment>
<comment type="subunit">
    <text evidence="12">Heterotetramer of 2 MoaD subunits and 2 MoaE subunits. Also stable as homodimer. The enzyme changes between these two forms during catalysis.</text>
</comment>
<dbReference type="InterPro" id="IPR058240">
    <property type="entry name" value="rSAM_sf"/>
</dbReference>
<dbReference type="EC" id="4.1.99.22" evidence="15"/>
<keyword evidence="11 15" id="KW-0456">Lyase</keyword>
<evidence type="ECO:0000256" key="5">
    <source>
        <dbReference type="ARBA" id="ARBA00022723"/>
    </source>
</evidence>
<evidence type="ECO:0000256" key="13">
    <source>
        <dbReference type="ARBA" id="ARBA00048697"/>
    </source>
</evidence>
<dbReference type="SUPFAM" id="SSF102114">
    <property type="entry name" value="Radical SAM enzymes"/>
    <property type="match status" value="1"/>
</dbReference>
<dbReference type="GO" id="GO:0061799">
    <property type="term" value="F:cyclic pyranopterin monophosphate synthase activity"/>
    <property type="evidence" value="ECO:0007669"/>
    <property type="project" value="TreeGrafter"/>
</dbReference>
<dbReference type="GO" id="GO:0006777">
    <property type="term" value="P:Mo-molybdopterin cofactor biosynthetic process"/>
    <property type="evidence" value="ECO:0007669"/>
    <property type="project" value="UniProtKB-UniRule"/>
</dbReference>
<proteinExistence type="inferred from homology"/>
<keyword evidence="9 15" id="KW-0342">GTP-binding</keyword>
<dbReference type="GO" id="GO:0051539">
    <property type="term" value="F:4 iron, 4 sulfur cluster binding"/>
    <property type="evidence" value="ECO:0007669"/>
    <property type="project" value="UniProtKB-UniRule"/>
</dbReference>
<dbReference type="InterPro" id="IPR013483">
    <property type="entry name" value="MoaA"/>
</dbReference>
<dbReference type="SMART" id="SM00729">
    <property type="entry name" value="Elp3"/>
    <property type="match status" value="1"/>
</dbReference>
<dbReference type="InterPro" id="IPR007197">
    <property type="entry name" value="rSAM"/>
</dbReference>
<dbReference type="InterPro" id="IPR006638">
    <property type="entry name" value="Elp3/MiaA/NifB-like_rSAM"/>
</dbReference>
<evidence type="ECO:0000313" key="18">
    <source>
        <dbReference type="Proteomes" id="UP000317429"/>
    </source>
</evidence>
<keyword evidence="7 15" id="KW-0408">Iron</keyword>
<keyword evidence="3 15" id="KW-0004">4Fe-4S</keyword>
<evidence type="ECO:0000256" key="8">
    <source>
        <dbReference type="ARBA" id="ARBA00023014"/>
    </source>
</evidence>
<keyword evidence="4 15" id="KW-0949">S-adenosyl-L-methionine</keyword>
<evidence type="ECO:0000256" key="2">
    <source>
        <dbReference type="ARBA" id="ARBA00005426"/>
    </source>
</evidence>
<feature type="binding site" evidence="15">
    <location>
        <position position="351"/>
    </location>
    <ligand>
        <name>S-adenosyl-L-methionine</name>
        <dbReference type="ChEBI" id="CHEBI:59789"/>
    </ligand>
</feature>
<dbReference type="CDD" id="cd01335">
    <property type="entry name" value="Radical_SAM"/>
    <property type="match status" value="1"/>
</dbReference>
<dbReference type="EMBL" id="CP036291">
    <property type="protein sequence ID" value="QDU90138.1"/>
    <property type="molecule type" value="Genomic_DNA"/>
</dbReference>
<feature type="binding site" evidence="15">
    <location>
        <position position="186"/>
    </location>
    <ligand>
        <name>[4Fe-4S] cluster</name>
        <dbReference type="ChEBI" id="CHEBI:49883"/>
        <label>1</label>
        <note>4Fe-4S-S-AdoMet</note>
    </ligand>
</feature>
<dbReference type="GO" id="GO:0046872">
    <property type="term" value="F:metal ion binding"/>
    <property type="evidence" value="ECO:0007669"/>
    <property type="project" value="UniProtKB-KW"/>
</dbReference>
<evidence type="ECO:0000256" key="12">
    <source>
        <dbReference type="ARBA" id="ARBA00026066"/>
    </source>
</evidence>
<dbReference type="CDD" id="cd21117">
    <property type="entry name" value="Twitch_MoaA"/>
    <property type="match status" value="1"/>
</dbReference>
<dbReference type="OrthoDB" id="9763993at2"/>
<accession>A0A518DFA2</accession>
<dbReference type="GO" id="GO:0030366">
    <property type="term" value="F:molybdopterin synthase activity"/>
    <property type="evidence" value="ECO:0007669"/>
    <property type="project" value="UniProtKB-EC"/>
</dbReference>
<gene>
    <name evidence="15 17" type="primary">moaA</name>
    <name evidence="17" type="ORF">Pla175_35390</name>
</gene>
<dbReference type="KEGG" id="pnd:Pla175_35390"/>
<dbReference type="Pfam" id="PF04055">
    <property type="entry name" value="Radical_SAM"/>
    <property type="match status" value="1"/>
</dbReference>
<comment type="caution">
    <text evidence="15">Lacks conserved residue(s) required for the propagation of feature annotation.</text>
</comment>
<feature type="binding site" evidence="15">
    <location>
        <position position="225"/>
    </location>
    <ligand>
        <name>GTP</name>
        <dbReference type="ChEBI" id="CHEBI:37565"/>
    </ligand>
</feature>
<feature type="binding site" evidence="15">
    <location>
        <begin position="421"/>
        <end position="423"/>
    </location>
    <ligand>
        <name>GTP</name>
        <dbReference type="ChEBI" id="CHEBI:37565"/>
    </ligand>
</feature>
<evidence type="ECO:0000256" key="11">
    <source>
        <dbReference type="ARBA" id="ARBA00023239"/>
    </source>
</evidence>
<evidence type="ECO:0000256" key="10">
    <source>
        <dbReference type="ARBA" id="ARBA00023150"/>
    </source>
</evidence>
<dbReference type="InterPro" id="IPR000385">
    <property type="entry name" value="MoaA_NifB_PqqE_Fe-S-bd_CS"/>
</dbReference>
<dbReference type="NCBIfam" id="TIGR02666">
    <property type="entry name" value="moaA"/>
    <property type="match status" value="1"/>
</dbReference>
<comment type="catalytic activity">
    <reaction evidence="13 15">
        <text>GTP + AH2 + S-adenosyl-L-methionine = (8S)-3',8-cyclo-7,8-dihydroguanosine 5'-triphosphate + 5'-deoxyadenosine + L-methionine + A + H(+)</text>
        <dbReference type="Rhea" id="RHEA:49576"/>
        <dbReference type="ChEBI" id="CHEBI:13193"/>
        <dbReference type="ChEBI" id="CHEBI:15378"/>
        <dbReference type="ChEBI" id="CHEBI:17319"/>
        <dbReference type="ChEBI" id="CHEBI:17499"/>
        <dbReference type="ChEBI" id="CHEBI:37565"/>
        <dbReference type="ChEBI" id="CHEBI:57844"/>
        <dbReference type="ChEBI" id="CHEBI:59789"/>
        <dbReference type="ChEBI" id="CHEBI:131766"/>
        <dbReference type="EC" id="4.1.99.22"/>
    </reaction>
</comment>
<comment type="similarity">
    <text evidence="15">Belongs to the radical SAM superfamily. MoaA family.</text>
</comment>
<feature type="domain" description="Radical SAM core" evidence="16">
    <location>
        <begin position="166"/>
        <end position="381"/>
    </location>
</feature>
<evidence type="ECO:0000313" key="17">
    <source>
        <dbReference type="EMBL" id="QDU90138.1"/>
    </source>
</evidence>
<feature type="binding site" evidence="15">
    <location>
        <position position="229"/>
    </location>
    <ligand>
        <name>S-adenosyl-L-methionine</name>
        <dbReference type="ChEBI" id="CHEBI:59789"/>
    </ligand>
</feature>
<organism evidence="17 18">
    <name type="scientific">Pirellulimonas nuda</name>
    <dbReference type="NCBI Taxonomy" id="2528009"/>
    <lineage>
        <taxon>Bacteria</taxon>
        <taxon>Pseudomonadati</taxon>
        <taxon>Planctomycetota</taxon>
        <taxon>Planctomycetia</taxon>
        <taxon>Pirellulales</taxon>
        <taxon>Lacipirellulaceae</taxon>
        <taxon>Pirellulimonas</taxon>
    </lineage>
</organism>
<dbReference type="InterPro" id="IPR040064">
    <property type="entry name" value="MoaA-like"/>
</dbReference>
<feature type="binding site" evidence="15">
    <location>
        <position position="189"/>
    </location>
    <ligand>
        <name>[4Fe-4S] cluster</name>
        <dbReference type="ChEBI" id="CHEBI:49883"/>
        <label>1</label>
        <note>4Fe-4S-S-AdoMet</note>
    </ligand>
</feature>
<feature type="binding site" evidence="15">
    <location>
        <position position="182"/>
    </location>
    <ligand>
        <name>[4Fe-4S] cluster</name>
        <dbReference type="ChEBI" id="CHEBI:49883"/>
        <label>1</label>
        <note>4Fe-4S-S-AdoMet</note>
    </ligand>
</feature>
<dbReference type="AlphaFoldDB" id="A0A518DFA2"/>
<keyword evidence="8 15" id="KW-0411">Iron-sulfur</keyword>
<feature type="binding site" evidence="15">
    <location>
        <position position="433"/>
    </location>
    <ligand>
        <name>[4Fe-4S] cluster</name>
        <dbReference type="ChEBI" id="CHEBI:49883"/>
        <label>2</label>
        <note>4Fe-4S-substrate</note>
    </ligand>
</feature>
<feature type="binding site" evidence="15">
    <location>
        <position position="419"/>
    </location>
    <ligand>
        <name>[4Fe-4S] cluster</name>
        <dbReference type="ChEBI" id="CHEBI:49883"/>
        <label>2</label>
        <note>4Fe-4S-substrate</note>
    </ligand>
</feature>
<evidence type="ECO:0000256" key="4">
    <source>
        <dbReference type="ARBA" id="ARBA00022691"/>
    </source>
</evidence>
<dbReference type="Gene3D" id="3.20.20.70">
    <property type="entry name" value="Aldolase class I"/>
    <property type="match status" value="1"/>
</dbReference>
<evidence type="ECO:0000256" key="1">
    <source>
        <dbReference type="ARBA" id="ARBA00005046"/>
    </source>
</evidence>
<dbReference type="GO" id="GO:0005525">
    <property type="term" value="F:GTP binding"/>
    <property type="evidence" value="ECO:0007669"/>
    <property type="project" value="UniProtKB-UniRule"/>
</dbReference>
<keyword evidence="18" id="KW-1185">Reference proteome</keyword>
<dbReference type="GO" id="GO:1904047">
    <property type="term" value="F:S-adenosyl-L-methionine binding"/>
    <property type="evidence" value="ECO:0007669"/>
    <property type="project" value="UniProtKB-UniRule"/>
</dbReference>
<feature type="binding site" evidence="15">
    <location>
        <position position="280"/>
    </location>
    <ligand>
        <name>S-adenosyl-L-methionine</name>
        <dbReference type="ChEBI" id="CHEBI:59789"/>
    </ligand>
</feature>
<keyword evidence="10 15" id="KW-0501">Molybdenum cofactor biosynthesis</keyword>
<comment type="subunit">
    <text evidence="15">Monomer and homodimer.</text>
</comment>